<dbReference type="RefSeq" id="WP_039518449.1">
    <property type="nucleotide sequence ID" value="NZ_JAXHOZ010000038.1"/>
</dbReference>
<sequence length="152" mass="18128">MASDISPYNPYPYDFRGDVKKGAYCEIDIDEGKGTRFIIIRPRAYFPSDSVDRKIELIDKGIMSIEEMYPEINKLGYIPDRLKVFWLYDLNVCDIDKIYLEDSDSEVFAANVKYDEYYTFDDFYKCMDFIKKEFGVSEKDFKKDWETSYPQY</sequence>
<organism evidence="1 2">
    <name type="scientific">Pectobacterium brasiliense</name>
    <dbReference type="NCBI Taxonomy" id="180957"/>
    <lineage>
        <taxon>Bacteria</taxon>
        <taxon>Pseudomonadati</taxon>
        <taxon>Pseudomonadota</taxon>
        <taxon>Gammaproteobacteria</taxon>
        <taxon>Enterobacterales</taxon>
        <taxon>Pectobacteriaceae</taxon>
        <taxon>Pectobacterium</taxon>
    </lineage>
</organism>
<comment type="caution">
    <text evidence="1">The sequence shown here is derived from an EMBL/GenBank/DDBJ whole genome shotgun (WGS) entry which is preliminary data.</text>
</comment>
<gene>
    <name evidence="1" type="ORF">SOV92_09895</name>
</gene>
<reference evidence="1" key="1">
    <citation type="submission" date="2023-11" db="EMBL/GenBank/DDBJ databases">
        <title>Comparative genomics revealed phylogeny of phytopathogenic Pectobacterium aroidearum based on whole-genome sequencing and function of putative horizontal acquire islands in P. aroidearum PccS1.</title>
        <authorList>
            <person name="Fan J."/>
            <person name="Yang L."/>
        </authorList>
    </citation>
    <scope>NUCLEOTIDE SEQUENCE</scope>
    <source>
        <strain evidence="1">NJAU140</strain>
    </source>
</reference>
<protein>
    <submittedName>
        <fullName evidence="1">Uncharacterized protein</fullName>
    </submittedName>
</protein>
<evidence type="ECO:0000313" key="2">
    <source>
        <dbReference type="Proteomes" id="UP001269968"/>
    </source>
</evidence>
<accession>A0AAW9HA57</accession>
<dbReference type="Proteomes" id="UP001269968">
    <property type="component" value="Unassembled WGS sequence"/>
</dbReference>
<name>A0AAW9HA57_9GAMM</name>
<dbReference type="AlphaFoldDB" id="A0AAW9HA57"/>
<evidence type="ECO:0000313" key="1">
    <source>
        <dbReference type="EMBL" id="MDY4378132.1"/>
    </source>
</evidence>
<dbReference type="EMBL" id="JAXHOZ010000038">
    <property type="protein sequence ID" value="MDY4378132.1"/>
    <property type="molecule type" value="Genomic_DNA"/>
</dbReference>
<proteinExistence type="predicted"/>